<dbReference type="InterPro" id="IPR005046">
    <property type="entry name" value="DUF285"/>
</dbReference>
<feature type="region of interest" description="Disordered" evidence="1">
    <location>
        <begin position="1"/>
        <end position="104"/>
    </location>
</feature>
<protein>
    <recommendedName>
        <fullName evidence="4">BspA family leucine-rich repeat surface protein</fullName>
    </recommendedName>
</protein>
<proteinExistence type="predicted"/>
<dbReference type="SUPFAM" id="SSF141571">
    <property type="entry name" value="Pentapeptide repeat-like"/>
    <property type="match status" value="1"/>
</dbReference>
<dbReference type="NCBIfam" id="TIGR02167">
    <property type="entry name" value="Liste_lipo_26"/>
    <property type="match status" value="4"/>
</dbReference>
<evidence type="ECO:0000313" key="3">
    <source>
        <dbReference type="EMBL" id="CAE0420623.1"/>
    </source>
</evidence>
<evidence type="ECO:0000256" key="2">
    <source>
        <dbReference type="SAM" id="Phobius"/>
    </source>
</evidence>
<feature type="compositionally biased region" description="Pro residues" evidence="1">
    <location>
        <begin position="44"/>
        <end position="55"/>
    </location>
</feature>
<keyword evidence="2" id="KW-1133">Transmembrane helix</keyword>
<dbReference type="Pfam" id="PF03382">
    <property type="entry name" value="DUF285"/>
    <property type="match status" value="3"/>
</dbReference>
<feature type="transmembrane region" description="Helical" evidence="2">
    <location>
        <begin position="134"/>
        <end position="157"/>
    </location>
</feature>
<evidence type="ECO:0008006" key="4">
    <source>
        <dbReference type="Google" id="ProtNLM"/>
    </source>
</evidence>
<name>A0A7S3LE04_9STRA</name>
<sequence length="1018" mass="110017">MPNPRVMENYTPGVDDDPSSFTSYNVAEPAPQPPVTDEPLQGRGPPPTQPDPVEPYKPVVSPMPAYQLNDDAGYGAQPPYQPNSDVEFGSKPLPGGSVQTPVSYPKQLYPQGQYPGDSMSGQDTTESSNKFKKWMIIAIVGVLILAGVVVVVAVLALGKDDGGGTREIKQSVPNTVELRRAVDAVLSGNGLEGIESMYGPIGDWDVSNVKDFSSLFDSTGRNSDASTAEFDLSRWNVGSGITFFAMFQGAAAFNSDISGWDVSRATDFSYAFAGATSFNQDLSSWNMRQVTTVQSMFQGASSFNQDVSSWELDSLVSMSSAFEGATAFSQDLCAWGDVLASGVTTSAAFTGTSCPEADRAINLTADPAGPLCFSCENATPTGTPTIAPTTQAPTGPKLCFASPQELSLAVDVYLTNSSDAMVLDTYGPIGSWCVSGVTDFDNLFDADRNPLAATFNEDISGWDVSNAESMFAMFEGARGFNQDLSGWQVSRVIDFGAMFNNATLFNSDVSGWDTSSAVAMNAMFYNATRFDQDLSGWNVGSVQFFNAMFAYAESFSGDVSGWDVGSGRTMFSMFFFCPSFSSDVSAWDTSRVTDLAFTFALTTGFNSDVSSWNVAQVTTLQYTFAFLPLFNSNISSWEVQNVENLNMAFLQTPSFRQNLCPWGPLLSPDTNVEDMFLQSGCPTSVDPDFNATPPGPFCFDCGSTLPGDTTSTGACFLTTEELFSAVDAYLQDPSGGLTAGVYGHPIGSWCVSEITTFDDVFNAFRNPLAATFNEDLSGWDTSNALSMFRMFYAARTFNQDLSSWNTAGVLSFMAMFTNCTAFNGNISNWDTSSALEMDYMFNNATSFTQDLSGWDVSSVESFSWMFAYAELFTADLSGWNVGSGTEFDAMFYSASLFSSNLSTWDMSQAGNLFAMFAFAPSFSSDLSDWNVAQVTRTDFMFTFALEFNSDLSGWAVGNVENMYKMFQFATSFRQNLCPWGSLVGPGTDVTEMFGYTACPDESSPLLTANSSGPFCFTC</sequence>
<dbReference type="AlphaFoldDB" id="A0A7S3LE04"/>
<gene>
    <name evidence="3" type="ORF">ACOF00016_LOCUS17344</name>
</gene>
<keyword evidence="2" id="KW-0812">Transmembrane</keyword>
<reference evidence="3" key="1">
    <citation type="submission" date="2021-01" db="EMBL/GenBank/DDBJ databases">
        <authorList>
            <person name="Corre E."/>
            <person name="Pelletier E."/>
            <person name="Niang G."/>
            <person name="Scheremetjew M."/>
            <person name="Finn R."/>
            <person name="Kale V."/>
            <person name="Holt S."/>
            <person name="Cochrane G."/>
            <person name="Meng A."/>
            <person name="Brown T."/>
            <person name="Cohen L."/>
        </authorList>
    </citation>
    <scope>NUCLEOTIDE SEQUENCE</scope>
    <source>
        <strain evidence="3">CCMP127</strain>
    </source>
</reference>
<dbReference type="InterPro" id="IPR011889">
    <property type="entry name" value="Liste_lipo_26"/>
</dbReference>
<keyword evidence="2" id="KW-0472">Membrane</keyword>
<evidence type="ECO:0000256" key="1">
    <source>
        <dbReference type="SAM" id="MobiDB-lite"/>
    </source>
</evidence>
<organism evidence="3">
    <name type="scientific">Amphora coffeiformis</name>
    <dbReference type="NCBI Taxonomy" id="265554"/>
    <lineage>
        <taxon>Eukaryota</taxon>
        <taxon>Sar</taxon>
        <taxon>Stramenopiles</taxon>
        <taxon>Ochrophyta</taxon>
        <taxon>Bacillariophyta</taxon>
        <taxon>Bacillariophyceae</taxon>
        <taxon>Bacillariophycidae</taxon>
        <taxon>Thalassiophysales</taxon>
        <taxon>Catenulaceae</taxon>
        <taxon>Amphora</taxon>
    </lineage>
</organism>
<dbReference type="EMBL" id="HBIM01023437">
    <property type="protein sequence ID" value="CAE0420623.1"/>
    <property type="molecule type" value="Transcribed_RNA"/>
</dbReference>
<accession>A0A7S3LE04</accession>